<sequence length="430" mass="49173">MSEFGNTQQTTSEIIENQEQFTNLAQSKQDRIGDFNEHIDGLTDLLPDIVNVEPVSAFNIPDGRQKNWEDLLNHAEIRPGDFIERPPICISHEITKLGGKLLRSVIGTIGNFLVITGKAKSRKTFVVSVFVAALLCDKLILKCIRGYLPDDKRVVLYFDTEQGKWHVQRVLKRICQLCGDDDPANLKMYSLRSYATYDRLEVIRWAIKNTPNLGIVVIDGVRDTVFDINDAEEATNRATDLLQWTDERQIHLITVLHENKNDRNARGHLGTELGNKCETLLSVQRDQKDKEVSIITPEMCRDREFPVIQFSIDEEGNPFLIDDTNIGNFPGLSNEGKGKKTKTTPTILDRETHELILKRIFADTPRMGYKNLLSQAQVVPLYFGVELSKDRAVNFITWWRNEGYIKTFKPEGEKYPVNEIQNGRFESQSF</sequence>
<comment type="caution">
    <text evidence="1">The sequence shown here is derived from an EMBL/GenBank/DDBJ whole genome shotgun (WGS) entry which is preliminary data.</text>
</comment>
<keyword evidence="2" id="KW-1185">Reference proteome</keyword>
<proteinExistence type="predicted"/>
<dbReference type="Pfam" id="PF13481">
    <property type="entry name" value="AAA_25"/>
    <property type="match status" value="1"/>
</dbReference>
<evidence type="ECO:0000313" key="2">
    <source>
        <dbReference type="Proteomes" id="UP000326344"/>
    </source>
</evidence>
<dbReference type="InterPro" id="IPR027417">
    <property type="entry name" value="P-loop_NTPase"/>
</dbReference>
<protein>
    <submittedName>
        <fullName evidence="1">AAA family ATPase</fullName>
    </submittedName>
</protein>
<dbReference type="AlphaFoldDB" id="A0A5N1JK70"/>
<reference evidence="1 2" key="1">
    <citation type="submission" date="2019-09" db="EMBL/GenBank/DDBJ databases">
        <title>Genome Sequence of Larkinella sp MA1.</title>
        <authorList>
            <person name="Srinivasan S."/>
        </authorList>
    </citation>
    <scope>NUCLEOTIDE SEQUENCE [LARGE SCALE GENOMIC DNA]</scope>
    <source>
        <strain evidence="1 2">MA1</strain>
    </source>
</reference>
<name>A0A5N1JK70_9BACT</name>
<organism evidence="1 2">
    <name type="scientific">Larkinella humicola</name>
    <dbReference type="NCBI Taxonomy" id="2607654"/>
    <lineage>
        <taxon>Bacteria</taxon>
        <taxon>Pseudomonadati</taxon>
        <taxon>Bacteroidota</taxon>
        <taxon>Cytophagia</taxon>
        <taxon>Cytophagales</taxon>
        <taxon>Spirosomataceae</taxon>
        <taxon>Larkinella</taxon>
    </lineage>
</organism>
<accession>A0A5N1JK70</accession>
<evidence type="ECO:0000313" key="1">
    <source>
        <dbReference type="EMBL" id="KAA9356855.1"/>
    </source>
</evidence>
<dbReference type="RefSeq" id="WP_150874980.1">
    <property type="nucleotide sequence ID" value="NZ_VTWS01000001.1"/>
</dbReference>
<dbReference type="Proteomes" id="UP000326344">
    <property type="component" value="Unassembled WGS sequence"/>
</dbReference>
<gene>
    <name evidence="1" type="ORF">F0P93_03690</name>
</gene>
<dbReference type="Gene3D" id="3.40.50.300">
    <property type="entry name" value="P-loop containing nucleotide triphosphate hydrolases"/>
    <property type="match status" value="1"/>
</dbReference>
<dbReference type="EMBL" id="VTWS01000001">
    <property type="protein sequence ID" value="KAA9356855.1"/>
    <property type="molecule type" value="Genomic_DNA"/>
</dbReference>